<dbReference type="Pfam" id="PF00653">
    <property type="entry name" value="BIR"/>
    <property type="match status" value="1"/>
</dbReference>
<proteinExistence type="predicted"/>
<dbReference type="SUPFAM" id="SSF57924">
    <property type="entry name" value="Inhibitor of apoptosis (IAP) repeat"/>
    <property type="match status" value="1"/>
</dbReference>
<keyword evidence="3" id="KW-0862">Zinc</keyword>
<keyword evidence="2" id="KW-0863">Zinc-finger</keyword>
<name>A0A8W8J9S4_MAGGI</name>
<evidence type="ECO:0000313" key="4">
    <source>
        <dbReference type="EnsemblMetazoa" id="G17327.3:cds"/>
    </source>
</evidence>
<dbReference type="FunFam" id="1.10.1170.10:FF:000002">
    <property type="entry name" value="Baculoviral IAP repeat containing 7"/>
    <property type="match status" value="1"/>
</dbReference>
<dbReference type="GO" id="GO:0008270">
    <property type="term" value="F:zinc ion binding"/>
    <property type="evidence" value="ECO:0007669"/>
    <property type="project" value="UniProtKB-KW"/>
</dbReference>
<dbReference type="GO" id="GO:0061630">
    <property type="term" value="F:ubiquitin protein ligase activity"/>
    <property type="evidence" value="ECO:0007669"/>
    <property type="project" value="TreeGrafter"/>
</dbReference>
<dbReference type="Proteomes" id="UP000005408">
    <property type="component" value="Unassembled WGS sequence"/>
</dbReference>
<evidence type="ECO:0000256" key="1">
    <source>
        <dbReference type="ARBA" id="ARBA00022723"/>
    </source>
</evidence>
<dbReference type="EnsemblMetazoa" id="G17327.3">
    <property type="protein sequence ID" value="G17327.3:cds"/>
    <property type="gene ID" value="G17327"/>
</dbReference>
<sequence>MVTEQNGSILNGLGSHQSFDEYGNGADGYQHTHDYVFYERSNSHAATSNSNSREQPRGTDRAKNIATEYGITVSPPKYRQYAIKDVRLGSFKNWPSCYRQRPEDLAEAGFFYTGNLDIVFCFYCGQGLQDWKDDDIPWCEHARWSSDCPFLLNIKGQEFVRLEQLKQNDPAQYKAENEKQVSLAESQQKIRGSDSDSWNNPAVESLLQNGYSKEMVQKALVLFRKRNGDNSSLSAPELLSLIFDIEDGVVQECEIEEKEVTEAQEDVAEKENTQLRKSVYCRKCKTNLVSVVFLPCGHLCTCTDCGPSVKYCLICNQFIKGTVRTYLV</sequence>
<dbReference type="InterPro" id="IPR011029">
    <property type="entry name" value="DEATH-like_dom_sf"/>
</dbReference>
<dbReference type="PANTHER" id="PTHR10044">
    <property type="entry name" value="INHIBITOR OF APOPTOSIS"/>
    <property type="match status" value="1"/>
</dbReference>
<dbReference type="GO" id="GO:0051726">
    <property type="term" value="P:regulation of cell cycle"/>
    <property type="evidence" value="ECO:0007669"/>
    <property type="project" value="TreeGrafter"/>
</dbReference>
<dbReference type="Pfam" id="PF13920">
    <property type="entry name" value="zf-C3HC4_3"/>
    <property type="match status" value="1"/>
</dbReference>
<dbReference type="GO" id="GO:0005634">
    <property type="term" value="C:nucleus"/>
    <property type="evidence" value="ECO:0007669"/>
    <property type="project" value="TreeGrafter"/>
</dbReference>
<dbReference type="GO" id="GO:0005737">
    <property type="term" value="C:cytoplasm"/>
    <property type="evidence" value="ECO:0007669"/>
    <property type="project" value="TreeGrafter"/>
</dbReference>
<dbReference type="PROSITE" id="PS50143">
    <property type="entry name" value="BIR_REPEAT_2"/>
    <property type="match status" value="1"/>
</dbReference>
<evidence type="ECO:0000256" key="2">
    <source>
        <dbReference type="ARBA" id="ARBA00022771"/>
    </source>
</evidence>
<dbReference type="AlphaFoldDB" id="A0A8W8J9S4"/>
<protein>
    <submittedName>
        <fullName evidence="4">Uncharacterized protein</fullName>
    </submittedName>
</protein>
<dbReference type="SMART" id="SM00238">
    <property type="entry name" value="BIR"/>
    <property type="match status" value="1"/>
</dbReference>
<dbReference type="Gene3D" id="1.10.533.10">
    <property type="entry name" value="Death Domain, Fas"/>
    <property type="match status" value="1"/>
</dbReference>
<organism evidence="4 5">
    <name type="scientific">Magallana gigas</name>
    <name type="common">Pacific oyster</name>
    <name type="synonym">Crassostrea gigas</name>
    <dbReference type="NCBI Taxonomy" id="29159"/>
    <lineage>
        <taxon>Eukaryota</taxon>
        <taxon>Metazoa</taxon>
        <taxon>Spiralia</taxon>
        <taxon>Lophotrochozoa</taxon>
        <taxon>Mollusca</taxon>
        <taxon>Bivalvia</taxon>
        <taxon>Autobranchia</taxon>
        <taxon>Pteriomorphia</taxon>
        <taxon>Ostreida</taxon>
        <taxon>Ostreoidea</taxon>
        <taxon>Ostreidae</taxon>
        <taxon>Magallana</taxon>
    </lineage>
</organism>
<dbReference type="GO" id="GO:0043027">
    <property type="term" value="F:cysteine-type endopeptidase inhibitor activity involved in apoptotic process"/>
    <property type="evidence" value="ECO:0007669"/>
    <property type="project" value="TreeGrafter"/>
</dbReference>
<accession>A0A8W8J9S4</accession>
<dbReference type="InterPro" id="IPR050784">
    <property type="entry name" value="IAP"/>
</dbReference>
<dbReference type="OMA" id="ITAQFLM"/>
<dbReference type="PANTHER" id="PTHR10044:SF139">
    <property type="entry name" value="DEATH-ASSOCIATED INHIBITOR OF APOPTOSIS 2"/>
    <property type="match status" value="1"/>
</dbReference>
<evidence type="ECO:0000256" key="3">
    <source>
        <dbReference type="ARBA" id="ARBA00022833"/>
    </source>
</evidence>
<dbReference type="Gene3D" id="1.10.1170.10">
    <property type="entry name" value="Inhibitor Of Apoptosis Protein (2mihbC-IAP-1), Chain A"/>
    <property type="match status" value="2"/>
</dbReference>
<dbReference type="PROSITE" id="PS01282">
    <property type="entry name" value="BIR_REPEAT_1"/>
    <property type="match status" value="1"/>
</dbReference>
<evidence type="ECO:0000313" key="5">
    <source>
        <dbReference type="Proteomes" id="UP000005408"/>
    </source>
</evidence>
<keyword evidence="5" id="KW-1185">Reference proteome</keyword>
<dbReference type="CDD" id="cd00022">
    <property type="entry name" value="BIR"/>
    <property type="match status" value="1"/>
</dbReference>
<keyword evidence="1" id="KW-0479">Metal-binding</keyword>
<dbReference type="GO" id="GO:0031398">
    <property type="term" value="P:positive regulation of protein ubiquitination"/>
    <property type="evidence" value="ECO:0007669"/>
    <property type="project" value="TreeGrafter"/>
</dbReference>
<reference evidence="4" key="1">
    <citation type="submission" date="2022-08" db="UniProtKB">
        <authorList>
            <consortium name="EnsemblMetazoa"/>
        </authorList>
    </citation>
    <scope>IDENTIFICATION</scope>
    <source>
        <strain evidence="4">05x7-T-G4-1.051#20</strain>
    </source>
</reference>
<dbReference type="GO" id="GO:0043066">
    <property type="term" value="P:negative regulation of apoptotic process"/>
    <property type="evidence" value="ECO:0007669"/>
    <property type="project" value="TreeGrafter"/>
</dbReference>
<dbReference type="InterPro" id="IPR001370">
    <property type="entry name" value="BIR_rpt"/>
</dbReference>
<dbReference type="OrthoDB" id="10051407at2759"/>
<dbReference type="EnsemblMetazoa" id="G17327.11">
    <property type="protein sequence ID" value="G17327.11:cds"/>
    <property type="gene ID" value="G17327"/>
</dbReference>
<dbReference type="EnsemblMetazoa" id="G17327.1">
    <property type="protein sequence ID" value="G17327.1:cds"/>
    <property type="gene ID" value="G17327"/>
</dbReference>